<dbReference type="InterPro" id="IPR012337">
    <property type="entry name" value="RNaseH-like_sf"/>
</dbReference>
<evidence type="ECO:0000256" key="1">
    <source>
        <dbReference type="ARBA" id="ARBA00004123"/>
    </source>
</evidence>
<keyword evidence="5" id="KW-0539">Nucleus</keyword>
<evidence type="ECO:0000256" key="3">
    <source>
        <dbReference type="ARBA" id="ARBA00022771"/>
    </source>
</evidence>
<dbReference type="AlphaFoldDB" id="A0A915KL55"/>
<proteinExistence type="predicted"/>
<dbReference type="InterPro" id="IPR052035">
    <property type="entry name" value="ZnF_BED_domain_contain"/>
</dbReference>
<dbReference type="PANTHER" id="PTHR46481">
    <property type="entry name" value="ZINC FINGER BED DOMAIN-CONTAINING PROTEIN 4"/>
    <property type="match status" value="1"/>
</dbReference>
<evidence type="ECO:0000256" key="4">
    <source>
        <dbReference type="ARBA" id="ARBA00022833"/>
    </source>
</evidence>
<keyword evidence="6" id="KW-1185">Reference proteome</keyword>
<reference evidence="7" key="1">
    <citation type="submission" date="2022-11" db="UniProtKB">
        <authorList>
            <consortium name="WormBaseParasite"/>
        </authorList>
    </citation>
    <scope>IDENTIFICATION</scope>
</reference>
<evidence type="ECO:0000256" key="5">
    <source>
        <dbReference type="ARBA" id="ARBA00023242"/>
    </source>
</evidence>
<keyword evidence="2" id="KW-0479">Metal-binding</keyword>
<dbReference type="SUPFAM" id="SSF53098">
    <property type="entry name" value="Ribonuclease H-like"/>
    <property type="match status" value="1"/>
</dbReference>
<dbReference type="Proteomes" id="UP000887565">
    <property type="component" value="Unplaced"/>
</dbReference>
<dbReference type="PANTHER" id="PTHR46481:SF10">
    <property type="entry name" value="ZINC FINGER BED DOMAIN-CONTAINING PROTEIN 39"/>
    <property type="match status" value="1"/>
</dbReference>
<organism evidence="6 7">
    <name type="scientific">Romanomermis culicivorax</name>
    <name type="common">Nematode worm</name>
    <dbReference type="NCBI Taxonomy" id="13658"/>
    <lineage>
        <taxon>Eukaryota</taxon>
        <taxon>Metazoa</taxon>
        <taxon>Ecdysozoa</taxon>
        <taxon>Nematoda</taxon>
        <taxon>Enoplea</taxon>
        <taxon>Dorylaimia</taxon>
        <taxon>Mermithida</taxon>
        <taxon>Mermithoidea</taxon>
        <taxon>Mermithidae</taxon>
        <taxon>Romanomermis</taxon>
    </lineage>
</organism>
<evidence type="ECO:0000313" key="7">
    <source>
        <dbReference type="WBParaSite" id="nRc.2.0.1.t39163-RA"/>
    </source>
</evidence>
<name>A0A915KL55_ROMCU</name>
<dbReference type="GO" id="GO:0008270">
    <property type="term" value="F:zinc ion binding"/>
    <property type="evidence" value="ECO:0007669"/>
    <property type="project" value="UniProtKB-KW"/>
</dbReference>
<evidence type="ECO:0000256" key="2">
    <source>
        <dbReference type="ARBA" id="ARBA00022723"/>
    </source>
</evidence>
<evidence type="ECO:0000313" key="6">
    <source>
        <dbReference type="Proteomes" id="UP000887565"/>
    </source>
</evidence>
<keyword evidence="3" id="KW-0863">Zinc-finger</keyword>
<protein>
    <submittedName>
        <fullName evidence="7">DUF659 domain-containing protein</fullName>
    </submittedName>
</protein>
<comment type="subcellular location">
    <subcellularLocation>
        <location evidence="1">Nucleus</location>
    </subcellularLocation>
</comment>
<keyword evidence="4" id="KW-0862">Zinc</keyword>
<dbReference type="WBParaSite" id="nRc.2.0.1.t39163-RA">
    <property type="protein sequence ID" value="nRc.2.0.1.t39163-RA"/>
    <property type="gene ID" value="nRc.2.0.1.g39163"/>
</dbReference>
<accession>A0A915KL55</accession>
<dbReference type="GO" id="GO:0005634">
    <property type="term" value="C:nucleus"/>
    <property type="evidence" value="ECO:0007669"/>
    <property type="project" value="UniProtKB-SubCell"/>
</dbReference>
<dbReference type="OMA" id="MICADFH"/>
<dbReference type="SUPFAM" id="SSF140996">
    <property type="entry name" value="Hermes dimerisation domain"/>
    <property type="match status" value="1"/>
</dbReference>
<sequence>MQTKLEPHSRPCEPKRSAKLKSLIADLVIRDLRPLSFTDGSAFKALMDAVEPNLKNYGRKAISNLIKSQYNEKVVEIREKLKSCDPCSISITVDGWVSQSNDAYLTITAHFIDKKWNLVDLNLATCGFEDRHTGENIKEAIKEITVVIYQHGLSTEH</sequence>